<keyword evidence="3" id="KW-0723">Serine/threonine-protein kinase</keyword>
<evidence type="ECO:0000256" key="20">
    <source>
        <dbReference type="SAM" id="SignalP"/>
    </source>
</evidence>
<dbReference type="Pfam" id="PF23598">
    <property type="entry name" value="LRR_14"/>
    <property type="match status" value="1"/>
</dbReference>
<comment type="catalytic activity">
    <reaction evidence="17">
        <text>L-threonyl-[protein] + ATP = O-phospho-L-threonyl-[protein] + ADP + H(+)</text>
        <dbReference type="Rhea" id="RHEA:46608"/>
        <dbReference type="Rhea" id="RHEA-COMP:11060"/>
        <dbReference type="Rhea" id="RHEA-COMP:11605"/>
        <dbReference type="ChEBI" id="CHEBI:15378"/>
        <dbReference type="ChEBI" id="CHEBI:30013"/>
        <dbReference type="ChEBI" id="CHEBI:30616"/>
        <dbReference type="ChEBI" id="CHEBI:61977"/>
        <dbReference type="ChEBI" id="CHEBI:456216"/>
        <dbReference type="EC" id="2.7.11.1"/>
    </reaction>
</comment>
<evidence type="ECO:0000256" key="17">
    <source>
        <dbReference type="ARBA" id="ARBA00047899"/>
    </source>
</evidence>
<evidence type="ECO:0000256" key="5">
    <source>
        <dbReference type="ARBA" id="ARBA00022614"/>
    </source>
</evidence>
<feature type="signal peptide" evidence="20">
    <location>
        <begin position="1"/>
        <end position="30"/>
    </location>
</feature>
<evidence type="ECO:0000256" key="8">
    <source>
        <dbReference type="ARBA" id="ARBA00022729"/>
    </source>
</evidence>
<evidence type="ECO:0000256" key="19">
    <source>
        <dbReference type="SAM" id="Phobius"/>
    </source>
</evidence>
<keyword evidence="6" id="KW-0808">Transferase</keyword>
<evidence type="ECO:0000256" key="16">
    <source>
        <dbReference type="ARBA" id="ARBA00023180"/>
    </source>
</evidence>
<protein>
    <recommendedName>
        <fullName evidence="2">non-specific serine/threonine protein kinase</fullName>
        <ecNumber evidence="2">2.7.11.1</ecNumber>
    </recommendedName>
</protein>
<comment type="caution">
    <text evidence="22">The sequence shown here is derived from an EMBL/GenBank/DDBJ whole genome shotgun (WGS) entry which is preliminary data.</text>
</comment>
<keyword evidence="12" id="KW-0067">ATP-binding</keyword>
<keyword evidence="9" id="KW-0677">Repeat</keyword>
<evidence type="ECO:0000256" key="14">
    <source>
        <dbReference type="ARBA" id="ARBA00023136"/>
    </source>
</evidence>
<proteinExistence type="predicted"/>
<reference evidence="22 23" key="1">
    <citation type="journal article" date="2019" name="Nat. Plants">
        <title>Stout camphor tree genome fills gaps in understanding of flowering plant genome evolution.</title>
        <authorList>
            <person name="Chaw S.M."/>
            <person name="Liu Y.C."/>
            <person name="Wu Y.W."/>
            <person name="Wang H.Y."/>
            <person name="Lin C.I."/>
            <person name="Wu C.S."/>
            <person name="Ke H.M."/>
            <person name="Chang L.Y."/>
            <person name="Hsu C.Y."/>
            <person name="Yang H.T."/>
            <person name="Sudianto E."/>
            <person name="Hsu M.H."/>
            <person name="Wu K.P."/>
            <person name="Wang L.N."/>
            <person name="Leebens-Mack J.H."/>
            <person name="Tsai I.J."/>
        </authorList>
    </citation>
    <scope>NUCLEOTIDE SEQUENCE [LARGE SCALE GENOMIC DNA]</scope>
    <source>
        <strain evidence="23">cv. Chaw 1501</strain>
        <tissue evidence="22">Young leaves</tissue>
    </source>
</reference>
<evidence type="ECO:0000313" key="22">
    <source>
        <dbReference type="EMBL" id="RWR96538.1"/>
    </source>
</evidence>
<keyword evidence="23" id="KW-1185">Reference proteome</keyword>
<evidence type="ECO:0000256" key="12">
    <source>
        <dbReference type="ARBA" id="ARBA00022840"/>
    </source>
</evidence>
<gene>
    <name evidence="22" type="ORF">CKAN_02592900</name>
</gene>
<feature type="transmembrane region" description="Helical" evidence="19">
    <location>
        <begin position="661"/>
        <end position="683"/>
    </location>
</feature>
<dbReference type="PRINTS" id="PR00019">
    <property type="entry name" value="LEURICHRPT"/>
</dbReference>
<dbReference type="FunFam" id="3.80.10.10:FF:000400">
    <property type="entry name" value="Nuclear pore complex protein NUP107"/>
    <property type="match status" value="1"/>
</dbReference>
<accession>A0A443Q0N0</accession>
<dbReference type="Pfam" id="PF00069">
    <property type="entry name" value="Pkinase"/>
    <property type="match status" value="1"/>
</dbReference>
<dbReference type="GO" id="GO:0009791">
    <property type="term" value="P:post-embryonic development"/>
    <property type="evidence" value="ECO:0007669"/>
    <property type="project" value="UniProtKB-ARBA"/>
</dbReference>
<dbReference type="Gene3D" id="3.80.10.10">
    <property type="entry name" value="Ribonuclease Inhibitor"/>
    <property type="match status" value="4"/>
</dbReference>
<comment type="catalytic activity">
    <reaction evidence="18">
        <text>L-seryl-[protein] + ATP = O-phospho-L-seryl-[protein] + ADP + H(+)</text>
        <dbReference type="Rhea" id="RHEA:17989"/>
        <dbReference type="Rhea" id="RHEA-COMP:9863"/>
        <dbReference type="Rhea" id="RHEA-COMP:11604"/>
        <dbReference type="ChEBI" id="CHEBI:15378"/>
        <dbReference type="ChEBI" id="CHEBI:29999"/>
        <dbReference type="ChEBI" id="CHEBI:30616"/>
        <dbReference type="ChEBI" id="CHEBI:83421"/>
        <dbReference type="ChEBI" id="CHEBI:456216"/>
        <dbReference type="EC" id="2.7.11.1"/>
    </reaction>
</comment>
<dbReference type="Proteomes" id="UP000283530">
    <property type="component" value="Unassembled WGS sequence"/>
</dbReference>
<dbReference type="InterPro" id="IPR013210">
    <property type="entry name" value="LRR_N_plant-typ"/>
</dbReference>
<dbReference type="Pfam" id="PF00560">
    <property type="entry name" value="LRR_1"/>
    <property type="match status" value="5"/>
</dbReference>
<evidence type="ECO:0000256" key="18">
    <source>
        <dbReference type="ARBA" id="ARBA00048679"/>
    </source>
</evidence>
<evidence type="ECO:0000256" key="4">
    <source>
        <dbReference type="ARBA" id="ARBA00022553"/>
    </source>
</evidence>
<dbReference type="EC" id="2.7.11.1" evidence="2"/>
<dbReference type="Gene3D" id="3.30.200.20">
    <property type="entry name" value="Phosphorylase Kinase, domain 1"/>
    <property type="match status" value="1"/>
</dbReference>
<dbReference type="PROSITE" id="PS51257">
    <property type="entry name" value="PROKAR_LIPOPROTEIN"/>
    <property type="match status" value="1"/>
</dbReference>
<keyword evidence="14 19" id="KW-0472">Membrane</keyword>
<evidence type="ECO:0000256" key="3">
    <source>
        <dbReference type="ARBA" id="ARBA00022527"/>
    </source>
</evidence>
<evidence type="ECO:0000256" key="13">
    <source>
        <dbReference type="ARBA" id="ARBA00022989"/>
    </source>
</evidence>
<dbReference type="SUPFAM" id="SSF52058">
    <property type="entry name" value="L domain-like"/>
    <property type="match status" value="1"/>
</dbReference>
<dbReference type="GO" id="GO:0005524">
    <property type="term" value="F:ATP binding"/>
    <property type="evidence" value="ECO:0007669"/>
    <property type="project" value="UniProtKB-KW"/>
</dbReference>
<feature type="chain" id="PRO_5019181961" description="non-specific serine/threonine protein kinase" evidence="20">
    <location>
        <begin position="31"/>
        <end position="1018"/>
    </location>
</feature>
<dbReference type="GO" id="GO:0051707">
    <property type="term" value="P:response to other organism"/>
    <property type="evidence" value="ECO:0007669"/>
    <property type="project" value="UniProtKB-ARBA"/>
</dbReference>
<organism evidence="22 23">
    <name type="scientific">Cinnamomum micranthum f. kanehirae</name>
    <dbReference type="NCBI Taxonomy" id="337451"/>
    <lineage>
        <taxon>Eukaryota</taxon>
        <taxon>Viridiplantae</taxon>
        <taxon>Streptophyta</taxon>
        <taxon>Embryophyta</taxon>
        <taxon>Tracheophyta</taxon>
        <taxon>Spermatophyta</taxon>
        <taxon>Magnoliopsida</taxon>
        <taxon>Magnoliidae</taxon>
        <taxon>Laurales</taxon>
        <taxon>Lauraceae</taxon>
        <taxon>Cinnamomum</taxon>
    </lineage>
</organism>
<evidence type="ECO:0000256" key="10">
    <source>
        <dbReference type="ARBA" id="ARBA00022741"/>
    </source>
</evidence>
<dbReference type="InterPro" id="IPR011009">
    <property type="entry name" value="Kinase-like_dom_sf"/>
</dbReference>
<dbReference type="FunFam" id="3.30.200.20:FF:000309">
    <property type="entry name" value="Leucine-rich repeat receptor protein kinase MSP1"/>
    <property type="match status" value="1"/>
</dbReference>
<keyword evidence="11 22" id="KW-0418">Kinase</keyword>
<keyword evidence="16" id="KW-0325">Glycoprotein</keyword>
<dbReference type="OrthoDB" id="676979at2759"/>
<dbReference type="InterPro" id="IPR000719">
    <property type="entry name" value="Prot_kinase_dom"/>
</dbReference>
<keyword evidence="7 19" id="KW-0812">Transmembrane</keyword>
<feature type="domain" description="Protein kinase" evidence="21">
    <location>
        <begin position="729"/>
        <end position="998"/>
    </location>
</feature>
<name>A0A443Q0N0_9MAGN</name>
<dbReference type="PROSITE" id="PS50011">
    <property type="entry name" value="PROTEIN_KINASE_DOM"/>
    <property type="match status" value="1"/>
</dbReference>
<keyword evidence="15 22" id="KW-0675">Receptor</keyword>
<dbReference type="SMART" id="SM00365">
    <property type="entry name" value="LRR_SD22"/>
    <property type="match status" value="6"/>
</dbReference>
<dbReference type="FunFam" id="1.10.510.10:FF:000445">
    <property type="entry name" value="MDIS1-interacting receptor like kinase 2"/>
    <property type="match status" value="1"/>
</dbReference>
<comment type="subcellular location">
    <subcellularLocation>
        <location evidence="1">Membrane</location>
        <topology evidence="1">Single-pass type I membrane protein</topology>
    </subcellularLocation>
</comment>
<dbReference type="FunFam" id="3.80.10.10:FF:000453">
    <property type="entry name" value="Leucine-rich receptor-like protein kinase family protein"/>
    <property type="match status" value="1"/>
</dbReference>
<dbReference type="PROSITE" id="PS51450">
    <property type="entry name" value="LRR"/>
    <property type="match status" value="1"/>
</dbReference>
<dbReference type="InterPro" id="IPR001611">
    <property type="entry name" value="Leu-rich_rpt"/>
</dbReference>
<keyword evidence="13 19" id="KW-1133">Transmembrane helix</keyword>
<dbReference type="PANTHER" id="PTHR48053">
    <property type="entry name" value="LEUCINE RICH REPEAT FAMILY PROTEIN, EXPRESSED"/>
    <property type="match status" value="1"/>
</dbReference>
<evidence type="ECO:0000256" key="11">
    <source>
        <dbReference type="ARBA" id="ARBA00022777"/>
    </source>
</evidence>
<evidence type="ECO:0000256" key="1">
    <source>
        <dbReference type="ARBA" id="ARBA00004479"/>
    </source>
</evidence>
<dbReference type="GO" id="GO:0006952">
    <property type="term" value="P:defense response"/>
    <property type="evidence" value="ECO:0007669"/>
    <property type="project" value="UniProtKB-ARBA"/>
</dbReference>
<dbReference type="PANTHER" id="PTHR48053:SF158">
    <property type="entry name" value="MDIS1-INTERACTING RECEPTOR LIKE KINASE 2-LIKE"/>
    <property type="match status" value="1"/>
</dbReference>
<dbReference type="PROSITE" id="PS00109">
    <property type="entry name" value="PROTEIN_KINASE_TYR"/>
    <property type="match status" value="1"/>
</dbReference>
<dbReference type="EMBL" id="QPKB01000012">
    <property type="protein sequence ID" value="RWR96538.1"/>
    <property type="molecule type" value="Genomic_DNA"/>
</dbReference>
<dbReference type="SMART" id="SM00369">
    <property type="entry name" value="LRR_TYP"/>
    <property type="match status" value="12"/>
</dbReference>
<evidence type="ECO:0000256" key="2">
    <source>
        <dbReference type="ARBA" id="ARBA00012513"/>
    </source>
</evidence>
<dbReference type="Pfam" id="PF13855">
    <property type="entry name" value="LRR_8"/>
    <property type="match status" value="2"/>
</dbReference>
<dbReference type="SUPFAM" id="SSF52047">
    <property type="entry name" value="RNI-like"/>
    <property type="match status" value="1"/>
</dbReference>
<dbReference type="FunFam" id="3.80.10.10:FF:000177">
    <property type="entry name" value="Leucine-rich repeat receptor-like serine/threonine-protein kinase At1g17230"/>
    <property type="match status" value="1"/>
</dbReference>
<dbReference type="InterPro" id="IPR032675">
    <property type="entry name" value="LRR_dom_sf"/>
</dbReference>
<dbReference type="InterPro" id="IPR003591">
    <property type="entry name" value="Leu-rich_rpt_typical-subtyp"/>
</dbReference>
<sequence length="1018" mass="110952">MDLHKSKAIILGFIWAILVSCNIGLSTAEAQADALLSWKSSLQAHNLQSWSLSNASSTTPCNWIGIKCDDAGSIEEISLPGAGLQGDLNSFSFSSFPNLMILNLSHNSLVGTIPSQVSILSKLASLDLSVNQISGSIPQELGNLMNLNELDLSDNLLTGSIPYSLGNLTKLTVLHLYVNQINGSIPQELGDLENLVLLNLSNNLLTGSIPSSFGNLTMLAHLSLSQNQITGSIPPQIGNLKNLIDLQLLNNGITGPIPSSIGNLTKLTILNLFNNQISGSIPQEIGYLKNLVDLSLLINNLTGPIPATIGNLKNLTRLGLSENQLSGVIPEEITNLTQVVILNLGENNFSGHLPQQICRGGSLANFAVYSNQLTGPIPEGLKNCTSLTKLRLHENQLTGNISEDFGVYPSLEYIDLSDNKFYGELSLNWGESRNLTRLQISRNGITGSIPTNFGQLSELGVLSLSSNHLEGEIPKEFGKLTSLLNLSLNDNQLSGKLPPEIGELSNLQILDISANNLSGTIPEELGNCSNLRYLKLNGNSFNGSIPFQIGNLINLQDVLDLSHNSLNGELPQQLGKLEKLESLNLSHNMLSGSIPSSFKGMLSLSSIDLSYNDLEGPLPENRAFENATIDSFINNKALCGDIHGLTPCNSSSSKRSGALKGYAVAIIIIVPLLGMLFSLFIFVRMTSHSRERVGVGHQENEVNNGDACVTWNYDGKVMYRDIIEATEGFNDSYLIAVGGYGRVYKAELPTGHTVAIKKLHALEGDQKSFKSEIQTLMKIRHRNIVKLYGFCSHASQLFLIYEYMERRSLHISLNDQKGAVELDWVKRVKIIKGLAHALSYMHHDCIPPIVHRDISTGNILLDSEFEACVSDFGTARLLEPGSSNWTAVVGTYGYIAPELAYTMEVTKKCDVYSFGVVVLEVMMGRHPSELISYLPDSYYQNIPLMDVLDHRLPPPTVETAGEVVLAMALALQCMHSNPQFRPTMEQVSQKLSASRNQLRSPLDSITLYQLLDPVVGLT</sequence>
<dbReference type="InterPro" id="IPR008266">
    <property type="entry name" value="Tyr_kinase_AS"/>
</dbReference>
<dbReference type="Gene3D" id="1.10.510.10">
    <property type="entry name" value="Transferase(Phosphotransferase) domain 1"/>
    <property type="match status" value="1"/>
</dbReference>
<evidence type="ECO:0000313" key="23">
    <source>
        <dbReference type="Proteomes" id="UP000283530"/>
    </source>
</evidence>
<dbReference type="InterPro" id="IPR055414">
    <property type="entry name" value="LRR_R13L4/SHOC2-like"/>
</dbReference>
<dbReference type="STRING" id="337451.A0A443Q0N0"/>
<evidence type="ECO:0000256" key="6">
    <source>
        <dbReference type="ARBA" id="ARBA00022679"/>
    </source>
</evidence>
<keyword evidence="4" id="KW-0597">Phosphoprotein</keyword>
<dbReference type="GO" id="GO:0016020">
    <property type="term" value="C:membrane"/>
    <property type="evidence" value="ECO:0007669"/>
    <property type="project" value="UniProtKB-SubCell"/>
</dbReference>
<dbReference type="Pfam" id="PF08263">
    <property type="entry name" value="LRRNT_2"/>
    <property type="match status" value="1"/>
</dbReference>
<keyword evidence="5" id="KW-0433">Leucine-rich repeat</keyword>
<dbReference type="AlphaFoldDB" id="A0A443Q0N0"/>
<dbReference type="SUPFAM" id="SSF56112">
    <property type="entry name" value="Protein kinase-like (PK-like)"/>
    <property type="match status" value="1"/>
</dbReference>
<evidence type="ECO:0000256" key="9">
    <source>
        <dbReference type="ARBA" id="ARBA00022737"/>
    </source>
</evidence>
<evidence type="ECO:0000256" key="7">
    <source>
        <dbReference type="ARBA" id="ARBA00022692"/>
    </source>
</evidence>
<dbReference type="InterPro" id="IPR051716">
    <property type="entry name" value="Plant_RL_S/T_kinase"/>
</dbReference>
<keyword evidence="10" id="KW-0547">Nucleotide-binding</keyword>
<evidence type="ECO:0000256" key="15">
    <source>
        <dbReference type="ARBA" id="ARBA00023170"/>
    </source>
</evidence>
<evidence type="ECO:0000259" key="21">
    <source>
        <dbReference type="PROSITE" id="PS50011"/>
    </source>
</evidence>
<keyword evidence="8 20" id="KW-0732">Signal</keyword>
<dbReference type="GO" id="GO:0004674">
    <property type="term" value="F:protein serine/threonine kinase activity"/>
    <property type="evidence" value="ECO:0007669"/>
    <property type="project" value="UniProtKB-KW"/>
</dbReference>